<gene>
    <name evidence="2" type="ORF">AVDCRST_MAG85-2108</name>
</gene>
<feature type="compositionally biased region" description="Low complexity" evidence="1">
    <location>
        <begin position="71"/>
        <end position="80"/>
    </location>
</feature>
<organism evidence="2">
    <name type="scientific">uncultured Solirubrobacteraceae bacterium</name>
    <dbReference type="NCBI Taxonomy" id="1162706"/>
    <lineage>
        <taxon>Bacteria</taxon>
        <taxon>Bacillati</taxon>
        <taxon>Actinomycetota</taxon>
        <taxon>Thermoleophilia</taxon>
        <taxon>Solirubrobacterales</taxon>
        <taxon>Solirubrobacteraceae</taxon>
        <taxon>environmental samples</taxon>
    </lineage>
</organism>
<feature type="non-terminal residue" evidence="2">
    <location>
        <position position="1"/>
    </location>
</feature>
<dbReference type="AlphaFoldDB" id="A0A6J4SWW1"/>
<protein>
    <submittedName>
        <fullName evidence="2">Uncharacterized protein</fullName>
    </submittedName>
</protein>
<reference evidence="2" key="1">
    <citation type="submission" date="2020-02" db="EMBL/GenBank/DDBJ databases">
        <authorList>
            <person name="Meier V. D."/>
        </authorList>
    </citation>
    <scope>NUCLEOTIDE SEQUENCE</scope>
    <source>
        <strain evidence="2">AVDCRST_MAG85</strain>
    </source>
</reference>
<feature type="compositionally biased region" description="Basic residues" evidence="1">
    <location>
        <begin position="134"/>
        <end position="144"/>
    </location>
</feature>
<sequence length="237" mass="25579">AGRLQRNGQARSGSAPGRRRPARRGDDRLPRLREPAGGLRRRGPDGRPRAAWLRGAGPCDGVVVDHRRRAGSAARSRVGAYGRGRVRDRGPRPVRRVRGSAWIGRDRRLVRRRPRRPRGASPGGGARDLQGASRGHRDRPHRSRAAGGRRADFLRAAAGGERAVAADREADAEDGGADAVGDLVVLGRVLVEVEARVLPVLGPRPADPRGRLVDDVVQGDDVRVLADRVDVVAHRVV</sequence>
<evidence type="ECO:0000313" key="2">
    <source>
        <dbReference type="EMBL" id="CAA9507168.1"/>
    </source>
</evidence>
<feature type="compositionally biased region" description="Basic residues" evidence="1">
    <location>
        <begin position="108"/>
        <end position="118"/>
    </location>
</feature>
<feature type="compositionally biased region" description="Basic and acidic residues" evidence="1">
    <location>
        <begin position="23"/>
        <end position="34"/>
    </location>
</feature>
<proteinExistence type="predicted"/>
<dbReference type="EMBL" id="CADCVT010000230">
    <property type="protein sequence ID" value="CAA9507168.1"/>
    <property type="molecule type" value="Genomic_DNA"/>
</dbReference>
<evidence type="ECO:0000256" key="1">
    <source>
        <dbReference type="SAM" id="MobiDB-lite"/>
    </source>
</evidence>
<accession>A0A6J4SWW1</accession>
<feature type="region of interest" description="Disordered" evidence="1">
    <location>
        <begin position="1"/>
        <end position="151"/>
    </location>
</feature>
<feature type="non-terminal residue" evidence="2">
    <location>
        <position position="237"/>
    </location>
</feature>
<name>A0A6J4SWW1_9ACTN</name>